<reference evidence="1 3" key="1">
    <citation type="submission" date="2017-11" db="EMBL/GenBank/DDBJ databases">
        <title>De novo assembly and phasing of dikaryotic genomes from two isolates of Puccinia coronata f. sp. avenae, the causal agent of oat crown rust.</title>
        <authorList>
            <person name="Miller M.E."/>
            <person name="Zhang Y."/>
            <person name="Omidvar V."/>
            <person name="Sperschneider J."/>
            <person name="Schwessinger B."/>
            <person name="Raley C."/>
            <person name="Palmer J.M."/>
            <person name="Garnica D."/>
            <person name="Upadhyaya N."/>
            <person name="Rathjen J."/>
            <person name="Taylor J.M."/>
            <person name="Park R.F."/>
            <person name="Dodds P.N."/>
            <person name="Hirsch C.D."/>
            <person name="Kianian S.F."/>
            <person name="Figueroa M."/>
        </authorList>
    </citation>
    <scope>NUCLEOTIDE SEQUENCE [LARGE SCALE GENOMIC DNA]</scope>
    <source>
        <strain evidence="1">12SD80</strain>
    </source>
</reference>
<gene>
    <name evidence="2" type="ORF">PCASD_22077</name>
    <name evidence="1" type="ORF">PCASD_24768</name>
</gene>
<dbReference type="Proteomes" id="UP000235392">
    <property type="component" value="Unassembled WGS sequence"/>
</dbReference>
<evidence type="ECO:0000313" key="3">
    <source>
        <dbReference type="Proteomes" id="UP000235392"/>
    </source>
</evidence>
<dbReference type="EMBL" id="PGCI01000913">
    <property type="protein sequence ID" value="PLW11676.1"/>
    <property type="molecule type" value="Genomic_DNA"/>
</dbReference>
<protein>
    <submittedName>
        <fullName evidence="1">Uncharacterized protein</fullName>
    </submittedName>
</protein>
<dbReference type="EMBL" id="PGCI01000295">
    <property type="protein sequence ID" value="PLW30528.1"/>
    <property type="molecule type" value="Genomic_DNA"/>
</dbReference>
<evidence type="ECO:0000313" key="2">
    <source>
        <dbReference type="EMBL" id="PLW30528.1"/>
    </source>
</evidence>
<proteinExistence type="predicted"/>
<organism evidence="1 3">
    <name type="scientific">Puccinia coronata f. sp. avenae</name>
    <dbReference type="NCBI Taxonomy" id="200324"/>
    <lineage>
        <taxon>Eukaryota</taxon>
        <taxon>Fungi</taxon>
        <taxon>Dikarya</taxon>
        <taxon>Basidiomycota</taxon>
        <taxon>Pucciniomycotina</taxon>
        <taxon>Pucciniomycetes</taxon>
        <taxon>Pucciniales</taxon>
        <taxon>Pucciniaceae</taxon>
        <taxon>Puccinia</taxon>
    </lineage>
</organism>
<name>A0A2N5SEK2_9BASI</name>
<comment type="caution">
    <text evidence="1">The sequence shown here is derived from an EMBL/GenBank/DDBJ whole genome shotgun (WGS) entry which is preliminary data.</text>
</comment>
<sequence length="79" mass="8904">MAIALRQAKRPPPDNCNGYDLWQYPIASAQWQQYGAFLAPAPRSMTPYCYKLYIKAYPPATRADTLLVLQALETAQALK</sequence>
<evidence type="ECO:0000313" key="1">
    <source>
        <dbReference type="EMBL" id="PLW11676.1"/>
    </source>
</evidence>
<dbReference type="AlphaFoldDB" id="A0A2N5SEK2"/>
<accession>A0A2N5SEK2</accession>